<proteinExistence type="predicted"/>
<dbReference type="AlphaFoldDB" id="A0A1B6D126"/>
<dbReference type="GO" id="GO:0034451">
    <property type="term" value="C:centriolar satellite"/>
    <property type="evidence" value="ECO:0007669"/>
    <property type="project" value="TreeGrafter"/>
</dbReference>
<evidence type="ECO:0000259" key="5">
    <source>
        <dbReference type="PROSITE" id="PS50865"/>
    </source>
</evidence>
<dbReference type="InterPro" id="IPR002893">
    <property type="entry name" value="Znf_MYND"/>
</dbReference>
<dbReference type="GO" id="GO:0036158">
    <property type="term" value="P:outer dynein arm assembly"/>
    <property type="evidence" value="ECO:0007669"/>
    <property type="project" value="TreeGrafter"/>
</dbReference>
<keyword evidence="1" id="KW-0479">Metal-binding</keyword>
<evidence type="ECO:0000256" key="3">
    <source>
        <dbReference type="ARBA" id="ARBA00022833"/>
    </source>
</evidence>
<dbReference type="GO" id="GO:0044458">
    <property type="term" value="P:motile cilium assembly"/>
    <property type="evidence" value="ECO:0007669"/>
    <property type="project" value="TreeGrafter"/>
</dbReference>
<evidence type="ECO:0000313" key="6">
    <source>
        <dbReference type="EMBL" id="JAS19367.1"/>
    </source>
</evidence>
<gene>
    <name evidence="6" type="ORF">g.11725</name>
</gene>
<reference evidence="6" key="1">
    <citation type="submission" date="2015-12" db="EMBL/GenBank/DDBJ databases">
        <title>De novo transcriptome assembly of four potential Pierce s Disease insect vectors from Arizona vineyards.</title>
        <authorList>
            <person name="Tassone E.E."/>
        </authorList>
    </citation>
    <scope>NUCLEOTIDE SEQUENCE</scope>
</reference>
<accession>A0A1B6D126</accession>
<feature type="domain" description="MYND-type" evidence="5">
    <location>
        <begin position="395"/>
        <end position="431"/>
    </location>
</feature>
<dbReference type="Pfam" id="PF01753">
    <property type="entry name" value="zf-MYND"/>
    <property type="match status" value="1"/>
</dbReference>
<dbReference type="EMBL" id="GEDC01017931">
    <property type="protein sequence ID" value="JAS19367.1"/>
    <property type="molecule type" value="Transcribed_RNA"/>
</dbReference>
<keyword evidence="2 4" id="KW-0863">Zinc-finger</keyword>
<dbReference type="GO" id="GO:0008270">
    <property type="term" value="F:zinc ion binding"/>
    <property type="evidence" value="ECO:0007669"/>
    <property type="project" value="UniProtKB-KW"/>
</dbReference>
<dbReference type="InterPro" id="IPR052298">
    <property type="entry name" value="ZMYND10"/>
</dbReference>
<dbReference type="SUPFAM" id="SSF144232">
    <property type="entry name" value="HIT/MYND zinc finger-like"/>
    <property type="match status" value="1"/>
</dbReference>
<dbReference type="PANTHER" id="PTHR13244:SF7">
    <property type="entry name" value="ZINC FINGER MYND DOMAIN-CONTAINING PROTEIN 10"/>
    <property type="match status" value="1"/>
</dbReference>
<evidence type="ECO:0000256" key="4">
    <source>
        <dbReference type="PROSITE-ProRule" id="PRU00134"/>
    </source>
</evidence>
<dbReference type="Gene3D" id="6.10.140.2220">
    <property type="match status" value="1"/>
</dbReference>
<evidence type="ECO:0000256" key="1">
    <source>
        <dbReference type="ARBA" id="ARBA00022723"/>
    </source>
</evidence>
<sequence>MEQDNILCLEEIDVYTSYFKESKIKEVGNLSWFKNHEHLHRLFQQAVLEVSDGREEKVKESLLIHGKIKNLVCEAICISVWRELLLPKIISQDNTIEDVFPLYTVMYQETIALGLLQTVLFHPDSTNSLGDSAMDLIDYCHDSIISLIKRPLTKAMPKEDIKNELNLEEELDYYGSLISLDVAMRSVCIIRYISENFKELPVGIISKFYNKYDFPAILTKLLETKPWFSVNKNGNKYIFSDSRWITVKEFDEEEIPKVEAQVWLCLRHIILDTNFLKYYELNDFKQREICKLLGCLHDSVLEQISPLTELKYFLSQLSVTNVSSQQSQRAPLILEVEADYRNILLAYTHSNLKKLVNKQAAAFSGLDNNQLQEIAKSLATAYNSLDMIDPEVAKCANCGNPAPKRCSRCKSEWYCGRECQVNRWNKHRPTCDLLQSSKEKNHE</sequence>
<protein>
    <recommendedName>
        <fullName evidence="5">MYND-type domain-containing protein</fullName>
    </recommendedName>
</protein>
<dbReference type="GO" id="GO:0036159">
    <property type="term" value="P:inner dynein arm assembly"/>
    <property type="evidence" value="ECO:0007669"/>
    <property type="project" value="TreeGrafter"/>
</dbReference>
<dbReference type="PROSITE" id="PS01360">
    <property type="entry name" value="ZF_MYND_1"/>
    <property type="match status" value="1"/>
</dbReference>
<dbReference type="GO" id="GO:0005737">
    <property type="term" value="C:cytoplasm"/>
    <property type="evidence" value="ECO:0007669"/>
    <property type="project" value="TreeGrafter"/>
</dbReference>
<dbReference type="PROSITE" id="PS50865">
    <property type="entry name" value="ZF_MYND_2"/>
    <property type="match status" value="1"/>
</dbReference>
<keyword evidence="3" id="KW-0862">Zinc</keyword>
<evidence type="ECO:0000256" key="2">
    <source>
        <dbReference type="ARBA" id="ARBA00022771"/>
    </source>
</evidence>
<name>A0A1B6D126_9HEMI</name>
<organism evidence="6">
    <name type="scientific">Clastoptera arizonana</name>
    <name type="common">Arizona spittle bug</name>
    <dbReference type="NCBI Taxonomy" id="38151"/>
    <lineage>
        <taxon>Eukaryota</taxon>
        <taxon>Metazoa</taxon>
        <taxon>Ecdysozoa</taxon>
        <taxon>Arthropoda</taxon>
        <taxon>Hexapoda</taxon>
        <taxon>Insecta</taxon>
        <taxon>Pterygota</taxon>
        <taxon>Neoptera</taxon>
        <taxon>Paraneoptera</taxon>
        <taxon>Hemiptera</taxon>
        <taxon>Auchenorrhyncha</taxon>
        <taxon>Cercopoidea</taxon>
        <taxon>Clastopteridae</taxon>
        <taxon>Clastoptera</taxon>
    </lineage>
</organism>
<dbReference type="PANTHER" id="PTHR13244">
    <property type="entry name" value="ZINC FINGER MYND DOMAIN CONTAINING PROTEIN 10"/>
    <property type="match status" value="1"/>
</dbReference>